<proteinExistence type="predicted"/>
<sequence length="521" mass="55880">MEARSLTELNRMANNPPRYSEGIGTPAPLVLYISRVPQSRDLILTTLKPQARNVTATDVKSALYLLHVGVSDSEPVRDENAHRSSEDGSLSRITIRRKPLPQSARPLSLDSLSGGSRRHQPFLPSDAAVFENTQGSRISAPSEVPERTALGLHTGIPTRKPLQPRPFPGTTTETSTSAQSMVMEGYSSPENRAEDAPRSHVKPMTAPPRDESVAIRNGNQAYPSRPRAVSQPHSRPLFPQSTAVTLRLIRQDPSSQLTWDVGYISLQQLTSTTGSVQHHPFDITIVASGYSAFRSSQAETFNRQAAMAYSDSIGTVAKKAFRAMKQSVSRDRSNSAASAASNEGGVFVIQDSIVTSGPRPKGMDPRGYTFLSPWGGQCAFETGASGSILTCFHTPAPSPGGIHSNSSGETRHSKPDASQVSSLHFNLPMSAEHAKAPKRVMGHFSNMFKGGSGSSSGSDDCKEPSCASLGAERAGGGLHGREAKLGKLEITAEGFKMLDLLVAANMGAWWTTWEKYCPVGA</sequence>
<organism evidence="2 3">
    <name type="scientific">Metarhizium album (strain ARSEF 1941)</name>
    <dbReference type="NCBI Taxonomy" id="1081103"/>
    <lineage>
        <taxon>Eukaryota</taxon>
        <taxon>Fungi</taxon>
        <taxon>Dikarya</taxon>
        <taxon>Ascomycota</taxon>
        <taxon>Pezizomycotina</taxon>
        <taxon>Sordariomycetes</taxon>
        <taxon>Hypocreomycetidae</taxon>
        <taxon>Hypocreales</taxon>
        <taxon>Clavicipitaceae</taxon>
        <taxon>Metarhizium</taxon>
    </lineage>
</organism>
<evidence type="ECO:0008006" key="4">
    <source>
        <dbReference type="Google" id="ProtNLM"/>
    </source>
</evidence>
<dbReference type="AlphaFoldDB" id="A0A0B2WX43"/>
<name>A0A0B2WX43_METAS</name>
<accession>A0A0B2WX43</accession>
<protein>
    <recommendedName>
        <fullName evidence="4">Oxidoreductase-like protein</fullName>
    </recommendedName>
</protein>
<feature type="region of interest" description="Disordered" evidence="1">
    <location>
        <begin position="74"/>
        <end position="120"/>
    </location>
</feature>
<feature type="region of interest" description="Disordered" evidence="1">
    <location>
        <begin position="1"/>
        <end position="20"/>
    </location>
</feature>
<dbReference type="STRING" id="1081103.A0A0B2WX43"/>
<feature type="region of interest" description="Disordered" evidence="1">
    <location>
        <begin position="154"/>
        <end position="215"/>
    </location>
</feature>
<evidence type="ECO:0000313" key="3">
    <source>
        <dbReference type="Proteomes" id="UP000030816"/>
    </source>
</evidence>
<evidence type="ECO:0000313" key="2">
    <source>
        <dbReference type="EMBL" id="KHN97445.1"/>
    </source>
</evidence>
<gene>
    <name evidence="2" type="ORF">MAM_04460</name>
</gene>
<dbReference type="GeneID" id="63738915"/>
<dbReference type="Proteomes" id="UP000030816">
    <property type="component" value="Unassembled WGS sequence"/>
</dbReference>
<evidence type="ECO:0000256" key="1">
    <source>
        <dbReference type="SAM" id="MobiDB-lite"/>
    </source>
</evidence>
<dbReference type="HOGENOM" id="CLU_015711_1_0_1"/>
<dbReference type="EMBL" id="AZHE01000010">
    <property type="protein sequence ID" value="KHN97445.1"/>
    <property type="molecule type" value="Genomic_DNA"/>
</dbReference>
<reference evidence="2 3" key="1">
    <citation type="journal article" date="2014" name="Proc. Natl. Acad. Sci. U.S.A.">
        <title>Trajectory and genomic determinants of fungal-pathogen speciation and host adaptation.</title>
        <authorList>
            <person name="Hu X."/>
            <person name="Xiao G."/>
            <person name="Zheng P."/>
            <person name="Shang Y."/>
            <person name="Su Y."/>
            <person name="Zhang X."/>
            <person name="Liu X."/>
            <person name="Zhan S."/>
            <person name="St Leger R.J."/>
            <person name="Wang C."/>
        </authorList>
    </citation>
    <scope>NUCLEOTIDE SEQUENCE [LARGE SCALE GENOMIC DNA]</scope>
    <source>
        <strain evidence="2 3">ARSEF 1941</strain>
    </source>
</reference>
<dbReference type="RefSeq" id="XP_040678511.1">
    <property type="nucleotide sequence ID" value="XM_040823258.1"/>
</dbReference>
<keyword evidence="3" id="KW-1185">Reference proteome</keyword>
<feature type="compositionally biased region" description="Polar residues" evidence="1">
    <location>
        <begin position="169"/>
        <end position="180"/>
    </location>
</feature>
<feature type="compositionally biased region" description="Basic and acidic residues" evidence="1">
    <location>
        <begin position="74"/>
        <end position="86"/>
    </location>
</feature>
<comment type="caution">
    <text evidence="2">The sequence shown here is derived from an EMBL/GenBank/DDBJ whole genome shotgun (WGS) entry which is preliminary data.</text>
</comment>
<feature type="region of interest" description="Disordered" evidence="1">
    <location>
        <begin position="399"/>
        <end position="420"/>
    </location>
</feature>
<dbReference type="OrthoDB" id="5426191at2759"/>